<dbReference type="AlphaFoldDB" id="A0A1Y1LYR4"/>
<dbReference type="InterPro" id="IPR051188">
    <property type="entry name" value="PHD-type_Zinc_Finger"/>
</dbReference>
<evidence type="ECO:0000256" key="4">
    <source>
        <dbReference type="SAM" id="Coils"/>
    </source>
</evidence>
<evidence type="ECO:0000313" key="7">
    <source>
        <dbReference type="EMBL" id="JAV77858.1"/>
    </source>
</evidence>
<keyword evidence="10" id="KW-1185">Reference proteome</keyword>
<dbReference type="PANTHER" id="PTHR12420">
    <property type="entry name" value="PHD FINGER PROTEIN"/>
    <property type="match status" value="1"/>
</dbReference>
<dbReference type="EMBL" id="VVIM01000002">
    <property type="protein sequence ID" value="KAB0802722.1"/>
    <property type="molecule type" value="Genomic_DNA"/>
</dbReference>
<accession>A0A1Y1LYR4</accession>
<dbReference type="InterPro" id="IPR034732">
    <property type="entry name" value="EPHD"/>
</dbReference>
<dbReference type="GO" id="GO:0005634">
    <property type="term" value="C:nucleus"/>
    <property type="evidence" value="ECO:0007669"/>
    <property type="project" value="TreeGrafter"/>
</dbReference>
<dbReference type="Pfam" id="PF26054">
    <property type="entry name" value="PHD_G2E3"/>
    <property type="match status" value="1"/>
</dbReference>
<sequence length="516" mass="59360">MGKSRQVPKICVMCRIDVNDEIKFGKLYKLKNVWVHYYCLLLSETITQSGEDEEGILGFLHSDITKEVGRSKSKKCCYCNKMNASLGCVHRHCNRKFHMYCGYLNNAMFHFTKFTTHCNLHTKPSNLPASIKKSLKDYYCLICLDDFHEKTKPSQVYWASCCKSRVLLHIDCLRQMALNAGYFTKCPGCNNNTDFIESIRMWGVFVPEQDASWELDRNAFSDLLYVHDTCDSLKCLCPDGRNFSTDKGKWKLILCKTCGSVGTHVGCTEFKRRFLCDVCTLSGEENTTIDDPPQPEQTNEDEFIDIEILDRDYFTDCEDNNSSFQDDCENVEPLPNPNRTEEKKTTNPERGVSEQNVRKRSFQDITNSGDQEVNVSFAKKFKDNNVSHEEIEHLTTIEENSLSLLQHTETLEPETEITAQQIPLDDDSEVEFVSYTQVVDSSPKIPLHANSVELFLNSVISKPPCLQKRNFLKICESPHKVKRNRKSKLNRSLNQIKNEKKSVQLSLENFITRTKV</sequence>
<dbReference type="InterPro" id="IPR059102">
    <property type="entry name" value="PHD_PHF7/G2E3-like"/>
</dbReference>
<dbReference type="SUPFAM" id="SSF57903">
    <property type="entry name" value="FYVE/PHD zinc finger"/>
    <property type="match status" value="1"/>
</dbReference>
<keyword evidence="2" id="KW-0863">Zinc-finger</keyword>
<evidence type="ECO:0000313" key="8">
    <source>
        <dbReference type="EMBL" id="KAB0802719.1"/>
    </source>
</evidence>
<dbReference type="PROSITE" id="PS51805">
    <property type="entry name" value="EPHD"/>
    <property type="match status" value="1"/>
</dbReference>
<dbReference type="Proteomes" id="UP000327044">
    <property type="component" value="Unassembled WGS sequence"/>
</dbReference>
<dbReference type="InterPro" id="IPR013083">
    <property type="entry name" value="Znf_RING/FYVE/PHD"/>
</dbReference>
<keyword evidence="4" id="KW-0175">Coiled coil</keyword>
<evidence type="ECO:0000256" key="3">
    <source>
        <dbReference type="ARBA" id="ARBA00022833"/>
    </source>
</evidence>
<dbReference type="InterPro" id="IPR011011">
    <property type="entry name" value="Znf_FYVE_PHD"/>
</dbReference>
<evidence type="ECO:0000313" key="10">
    <source>
        <dbReference type="Proteomes" id="UP000327044"/>
    </source>
</evidence>
<evidence type="ECO:0000256" key="1">
    <source>
        <dbReference type="ARBA" id="ARBA00022723"/>
    </source>
</evidence>
<evidence type="ECO:0000256" key="5">
    <source>
        <dbReference type="SAM" id="MobiDB-lite"/>
    </source>
</evidence>
<dbReference type="Gene3D" id="3.30.40.10">
    <property type="entry name" value="Zinc/RING finger domain, C3HC4 (zinc finger)"/>
    <property type="match status" value="2"/>
</dbReference>
<dbReference type="PANTHER" id="PTHR12420:SF42">
    <property type="entry name" value="G2_M PHASE-SPECIFIC E3 UBIQUITIN-PROTEIN LIGASE"/>
    <property type="match status" value="1"/>
</dbReference>
<feature type="domain" description="PHD-type" evidence="6">
    <location>
        <begin position="8"/>
        <end position="122"/>
    </location>
</feature>
<feature type="coiled-coil region" evidence="4">
    <location>
        <begin position="479"/>
        <end position="506"/>
    </location>
</feature>
<reference evidence="8" key="3">
    <citation type="submission" date="2019-08" db="EMBL/GenBank/DDBJ databases">
        <authorList>
            <consortium name="Photinus pyralis genome working group"/>
            <person name="Fallon T.R."/>
            <person name="Sander Lower S.E."/>
            <person name="Weng J.-K."/>
        </authorList>
    </citation>
    <scope>NUCLEOTIDE SEQUENCE</scope>
    <source>
        <strain evidence="8">1611_PpyrPB1</strain>
        <tissue evidence="8">Whole body</tissue>
    </source>
</reference>
<dbReference type="GO" id="GO:0008270">
    <property type="term" value="F:zinc ion binding"/>
    <property type="evidence" value="ECO:0007669"/>
    <property type="project" value="UniProtKB-KW"/>
</dbReference>
<reference evidence="7" key="1">
    <citation type="journal article" date="2016" name="Sci. Rep.">
        <title>Molecular characterization of firefly nuptial gifts: a multi-omics approach sheds light on postcopulatory sexual selection.</title>
        <authorList>
            <person name="Al-Wathiqui N."/>
            <person name="Fallon T.R."/>
            <person name="South A."/>
            <person name="Weng J.K."/>
            <person name="Lewis S.M."/>
        </authorList>
    </citation>
    <scope>NUCLEOTIDE SEQUENCE</scope>
</reference>
<evidence type="ECO:0000313" key="9">
    <source>
        <dbReference type="EMBL" id="KAB0802722.1"/>
    </source>
</evidence>
<organism evidence="7">
    <name type="scientific">Photinus pyralis</name>
    <name type="common">Common eastern firefly</name>
    <name type="synonym">Lampyris pyralis</name>
    <dbReference type="NCBI Taxonomy" id="7054"/>
    <lineage>
        <taxon>Eukaryota</taxon>
        <taxon>Metazoa</taxon>
        <taxon>Ecdysozoa</taxon>
        <taxon>Arthropoda</taxon>
        <taxon>Hexapoda</taxon>
        <taxon>Insecta</taxon>
        <taxon>Pterygota</taxon>
        <taxon>Neoptera</taxon>
        <taxon>Endopterygota</taxon>
        <taxon>Coleoptera</taxon>
        <taxon>Polyphaga</taxon>
        <taxon>Elateriformia</taxon>
        <taxon>Elateroidea</taxon>
        <taxon>Lampyridae</taxon>
        <taxon>Lampyrinae</taxon>
        <taxon>Photinus</taxon>
    </lineage>
</organism>
<evidence type="ECO:0000256" key="2">
    <source>
        <dbReference type="ARBA" id="ARBA00022771"/>
    </source>
</evidence>
<protein>
    <recommendedName>
        <fullName evidence="6">PHD-type domain-containing protein</fullName>
    </recommendedName>
</protein>
<evidence type="ECO:0000259" key="6">
    <source>
        <dbReference type="PROSITE" id="PS51805"/>
    </source>
</evidence>
<dbReference type="EMBL" id="GEZM01045213">
    <property type="protein sequence ID" value="JAV77858.1"/>
    <property type="molecule type" value="Transcribed_RNA"/>
</dbReference>
<dbReference type="FunCoup" id="A0A1Y1LYR4">
    <property type="interactions" value="262"/>
</dbReference>
<gene>
    <name evidence="8" type="ORF">PPYR_04905</name>
    <name evidence="9" type="ORF">PPYR_04908</name>
</gene>
<reference evidence="8 10" key="2">
    <citation type="journal article" date="2018" name="Elife">
        <title>Firefly genomes illuminate parallel origins of bioluminescence in beetles.</title>
        <authorList>
            <person name="Fallon T.R."/>
            <person name="Lower S.E."/>
            <person name="Chang C.H."/>
            <person name="Bessho-Uehara M."/>
            <person name="Martin G.J."/>
            <person name="Bewick A.J."/>
            <person name="Behringer M."/>
            <person name="Debat H.J."/>
            <person name="Wong I."/>
            <person name="Day J.C."/>
            <person name="Suvorov A."/>
            <person name="Silva C.J."/>
            <person name="Stanger-Hall K.F."/>
            <person name="Hall D.W."/>
            <person name="Schmitz R.J."/>
            <person name="Nelson D.R."/>
            <person name="Lewis S.M."/>
            <person name="Shigenobu S."/>
            <person name="Bybee S.M."/>
            <person name="Larracuente A.M."/>
            <person name="Oba Y."/>
            <person name="Weng J.K."/>
        </authorList>
    </citation>
    <scope>NUCLEOTIDE SEQUENCE [LARGE SCALE GENOMIC DNA]</scope>
    <source>
        <strain evidence="8">1611_PpyrPB1</strain>
        <tissue evidence="8">Whole body</tissue>
    </source>
</reference>
<keyword evidence="1" id="KW-0479">Metal-binding</keyword>
<keyword evidence="3" id="KW-0862">Zinc</keyword>
<proteinExistence type="predicted"/>
<feature type="region of interest" description="Disordered" evidence="5">
    <location>
        <begin position="321"/>
        <end position="365"/>
    </location>
</feature>
<dbReference type="Pfam" id="PF13771">
    <property type="entry name" value="zf-HC5HC2H"/>
    <property type="match status" value="1"/>
</dbReference>
<dbReference type="InParanoid" id="A0A1Y1LYR4"/>
<dbReference type="EMBL" id="VVIM01000002">
    <property type="protein sequence ID" value="KAB0802719.1"/>
    <property type="molecule type" value="Genomic_DNA"/>
</dbReference>
<dbReference type="OrthoDB" id="512616at2759"/>
<name>A0A1Y1LYR4_PHOPY</name>